<dbReference type="HAMAP" id="MF_01564">
    <property type="entry name" value="Thiourid_synth_B"/>
    <property type="match status" value="1"/>
</dbReference>
<comment type="subunit">
    <text evidence="3">Heterohexamer, formed by a dimer of trimers. The hexameric TusBCD complex contains 2 copies each of TusB, TusC and TusD. The TusBCD complex interacts with TusE.</text>
</comment>
<organism evidence="4 5">
    <name type="scientific">Klebsiella indica</name>
    <dbReference type="NCBI Taxonomy" id="2582917"/>
    <lineage>
        <taxon>Bacteria</taxon>
        <taxon>Pseudomonadati</taxon>
        <taxon>Pseudomonadota</taxon>
        <taxon>Gammaproteobacteria</taxon>
        <taxon>Enterobacterales</taxon>
        <taxon>Enterobacteriaceae</taxon>
        <taxon>Klebsiella/Raoultella group</taxon>
        <taxon>Klebsiella</taxon>
    </lineage>
</organism>
<dbReference type="NCBIfam" id="NF010035">
    <property type="entry name" value="PRK13510.1"/>
    <property type="match status" value="1"/>
</dbReference>
<dbReference type="RefSeq" id="WP_138359188.1">
    <property type="nucleotide sequence ID" value="NZ_JBCIVH010000004.1"/>
</dbReference>
<evidence type="ECO:0000256" key="3">
    <source>
        <dbReference type="HAMAP-Rule" id="MF_01564"/>
    </source>
</evidence>
<keyword evidence="4" id="KW-0808">Transferase</keyword>
<dbReference type="Gene3D" id="3.40.1260.10">
    <property type="entry name" value="DsrEFH-like"/>
    <property type="match status" value="1"/>
</dbReference>
<dbReference type="InterPro" id="IPR007215">
    <property type="entry name" value="Sulphur_relay_TusB/DsrH"/>
</dbReference>
<dbReference type="PANTHER" id="PTHR37526:SF1">
    <property type="entry name" value="PROTEIN TUSB"/>
    <property type="match status" value="1"/>
</dbReference>
<keyword evidence="1 3" id="KW-0963">Cytoplasm</keyword>
<dbReference type="Pfam" id="PF04077">
    <property type="entry name" value="DsrH"/>
    <property type="match status" value="1"/>
</dbReference>
<sequence length="95" mass="10344">MLHTLSASPWHTDISTMLRLIKEGDDLLLLSDGVVAAIAGGRFVEILQSAPITLYALQDDIEARGLTGQIADSVVRVSYTDFVRLIAKHPGQLAW</sequence>
<protein>
    <recommendedName>
        <fullName evidence="3">Protein TusB</fullName>
    </recommendedName>
    <alternativeName>
        <fullName evidence="3">tRNA 2-thiouridine synthesizing protein B</fullName>
    </alternativeName>
</protein>
<comment type="caution">
    <text evidence="4">The sequence shown here is derived from an EMBL/GenBank/DDBJ whole genome shotgun (WGS) entry which is preliminary data.</text>
</comment>
<comment type="similarity">
    <text evidence="3">Belongs to the DsrH/TusB family.</text>
</comment>
<comment type="function">
    <text evidence="3">Part of a sulfur-relay system required for 2-thiolation of 5-methylaminomethyl-2-thiouridine (mnm(5)s(2)U) at tRNA wobble positions.</text>
</comment>
<evidence type="ECO:0000313" key="4">
    <source>
        <dbReference type="EMBL" id="TLV22158.1"/>
    </source>
</evidence>
<reference evidence="4 5" key="1">
    <citation type="submission" date="2019-05" db="EMBL/GenBank/DDBJ databases">
        <title>Genome sequence of Klebsiella sp strain TOUT106.</title>
        <authorList>
            <person name="Rahi P."/>
            <person name="Chaudhari D."/>
        </authorList>
    </citation>
    <scope>NUCLEOTIDE SEQUENCE [LARGE SCALE GENOMIC DNA]</scope>
    <source>
        <strain evidence="4 5">TOUT106</strain>
    </source>
</reference>
<dbReference type="GO" id="GO:0016740">
    <property type="term" value="F:transferase activity"/>
    <property type="evidence" value="ECO:0007669"/>
    <property type="project" value="UniProtKB-KW"/>
</dbReference>
<dbReference type="AlphaFoldDB" id="A0A5R9LM12"/>
<keyword evidence="2 3" id="KW-0819">tRNA processing</keyword>
<evidence type="ECO:0000313" key="5">
    <source>
        <dbReference type="Proteomes" id="UP000307430"/>
    </source>
</evidence>
<dbReference type="InterPro" id="IPR027396">
    <property type="entry name" value="DsrEFH-like"/>
</dbReference>
<accession>A0A5R9LM12</accession>
<dbReference type="NCBIfam" id="TIGR03011">
    <property type="entry name" value="sulf_tusB_dsrH"/>
    <property type="match status" value="1"/>
</dbReference>
<dbReference type="GO" id="GO:1990228">
    <property type="term" value="C:sulfurtransferase complex"/>
    <property type="evidence" value="ECO:0007669"/>
    <property type="project" value="TreeGrafter"/>
</dbReference>
<evidence type="ECO:0000256" key="2">
    <source>
        <dbReference type="ARBA" id="ARBA00022694"/>
    </source>
</evidence>
<evidence type="ECO:0000256" key="1">
    <source>
        <dbReference type="ARBA" id="ARBA00022490"/>
    </source>
</evidence>
<gene>
    <name evidence="3 4" type="primary">tusB</name>
    <name evidence="4" type="ORF">FE839_03465</name>
</gene>
<comment type="subcellular location">
    <subcellularLocation>
        <location evidence="3">Cytoplasm</location>
    </subcellularLocation>
</comment>
<dbReference type="Proteomes" id="UP000307430">
    <property type="component" value="Unassembled WGS sequence"/>
</dbReference>
<proteinExistence type="inferred from homology"/>
<dbReference type="SUPFAM" id="SSF75169">
    <property type="entry name" value="DsrEFH-like"/>
    <property type="match status" value="1"/>
</dbReference>
<dbReference type="PANTHER" id="PTHR37526">
    <property type="entry name" value="PROTEIN TUSB"/>
    <property type="match status" value="1"/>
</dbReference>
<dbReference type="GO" id="GO:0002143">
    <property type="term" value="P:tRNA wobble position uridine thiolation"/>
    <property type="evidence" value="ECO:0007669"/>
    <property type="project" value="InterPro"/>
</dbReference>
<name>A0A5R9LM12_9ENTR</name>
<dbReference type="InterPro" id="IPR023526">
    <property type="entry name" value="Sulphur_relay_TusB"/>
</dbReference>
<dbReference type="EMBL" id="VCHQ01000005">
    <property type="protein sequence ID" value="TLV22158.1"/>
    <property type="molecule type" value="Genomic_DNA"/>
</dbReference>
<keyword evidence="5" id="KW-1185">Reference proteome</keyword>